<protein>
    <submittedName>
        <fullName evidence="1">Uncharacterized protein</fullName>
    </submittedName>
</protein>
<dbReference type="Pfam" id="PF12023">
    <property type="entry name" value="DUF3511"/>
    <property type="match status" value="1"/>
</dbReference>
<evidence type="ECO:0000313" key="1">
    <source>
        <dbReference type="EMBL" id="CAK9147539.1"/>
    </source>
</evidence>
<sequence length="100" mass="11554">MGCGSGMRPGFRLRLQPVIMEKSKSFPDYSPSYIEARFGFEDRTKSYSFNGPGNNPEVKRRKRVASYNLYTAEGKLKSSLRNSFKWIKSKFTVTDNFYDS</sequence>
<organism evidence="1 2">
    <name type="scientific">Ilex paraguariensis</name>
    <name type="common">yerba mate</name>
    <dbReference type="NCBI Taxonomy" id="185542"/>
    <lineage>
        <taxon>Eukaryota</taxon>
        <taxon>Viridiplantae</taxon>
        <taxon>Streptophyta</taxon>
        <taxon>Embryophyta</taxon>
        <taxon>Tracheophyta</taxon>
        <taxon>Spermatophyta</taxon>
        <taxon>Magnoliopsida</taxon>
        <taxon>eudicotyledons</taxon>
        <taxon>Gunneridae</taxon>
        <taxon>Pentapetalae</taxon>
        <taxon>asterids</taxon>
        <taxon>campanulids</taxon>
        <taxon>Aquifoliales</taxon>
        <taxon>Aquifoliaceae</taxon>
        <taxon>Ilex</taxon>
    </lineage>
</organism>
<dbReference type="PANTHER" id="PTHR33193:SF41">
    <property type="entry name" value="DUF3511 DOMAIN-CONTAINING PROTEIN"/>
    <property type="match status" value="1"/>
</dbReference>
<proteinExistence type="predicted"/>
<dbReference type="AlphaFoldDB" id="A0ABC8RRE5"/>
<reference evidence="1 2" key="1">
    <citation type="submission" date="2024-02" db="EMBL/GenBank/DDBJ databases">
        <authorList>
            <person name="Vignale AGUSTIN F."/>
            <person name="Sosa J E."/>
            <person name="Modenutti C."/>
        </authorList>
    </citation>
    <scope>NUCLEOTIDE SEQUENCE [LARGE SCALE GENOMIC DNA]</scope>
</reference>
<dbReference type="PANTHER" id="PTHR33193">
    <property type="entry name" value="DOMAIN PROTEIN, PUTATIVE (DUF3511)-RELATED"/>
    <property type="match status" value="1"/>
</dbReference>
<dbReference type="InterPro" id="IPR021899">
    <property type="entry name" value="DUF3511"/>
</dbReference>
<dbReference type="Proteomes" id="UP001642360">
    <property type="component" value="Unassembled WGS sequence"/>
</dbReference>
<accession>A0ABC8RRE5</accession>
<keyword evidence="2" id="KW-1185">Reference proteome</keyword>
<gene>
    <name evidence="1" type="ORF">ILEXP_LOCUS15445</name>
</gene>
<evidence type="ECO:0000313" key="2">
    <source>
        <dbReference type="Proteomes" id="UP001642360"/>
    </source>
</evidence>
<name>A0ABC8RRE5_9AQUA</name>
<dbReference type="EMBL" id="CAUOFW020001693">
    <property type="protein sequence ID" value="CAK9147539.1"/>
    <property type="molecule type" value="Genomic_DNA"/>
</dbReference>
<comment type="caution">
    <text evidence="1">The sequence shown here is derived from an EMBL/GenBank/DDBJ whole genome shotgun (WGS) entry which is preliminary data.</text>
</comment>